<organism evidence="2 3">
    <name type="scientific">Nitrosomonas mobilis</name>
    <dbReference type="NCBI Taxonomy" id="51642"/>
    <lineage>
        <taxon>Bacteria</taxon>
        <taxon>Pseudomonadati</taxon>
        <taxon>Pseudomonadota</taxon>
        <taxon>Betaproteobacteria</taxon>
        <taxon>Nitrosomonadales</taxon>
        <taxon>Nitrosomonadaceae</taxon>
        <taxon>Nitrosomonas</taxon>
    </lineage>
</organism>
<evidence type="ECO:0000259" key="1">
    <source>
        <dbReference type="Pfam" id="PF12957"/>
    </source>
</evidence>
<accession>A0A1G5SGT2</accession>
<evidence type="ECO:0000313" key="3">
    <source>
        <dbReference type="Proteomes" id="UP000198729"/>
    </source>
</evidence>
<gene>
    <name evidence="2" type="ORF">NSMM_540008</name>
</gene>
<dbReference type="RefSeq" id="WP_090287437.1">
    <property type="nucleotide sequence ID" value="NZ_FMWO01000063.1"/>
</dbReference>
<dbReference type="OrthoDB" id="9860647at2"/>
<proteinExistence type="predicted"/>
<dbReference type="Proteomes" id="UP000198729">
    <property type="component" value="Unassembled WGS sequence"/>
</dbReference>
<sequence length="95" mass="10274">MSIEASMILPNGEVDSISLPEDEESRLRQLQDLVGGYIEVVALPGERHMVINENGKDGPHMINHTATTIAHEAEAIMPTDYIAGVAVILPAEVLQ</sequence>
<feature type="domain" description="DUF3846" evidence="1">
    <location>
        <begin position="20"/>
        <end position="89"/>
    </location>
</feature>
<protein>
    <recommendedName>
        <fullName evidence="1">DUF3846 domain-containing protein</fullName>
    </recommendedName>
</protein>
<dbReference type="EMBL" id="FMWO01000063">
    <property type="protein sequence ID" value="SCZ86405.1"/>
    <property type="molecule type" value="Genomic_DNA"/>
</dbReference>
<dbReference type="Pfam" id="PF12957">
    <property type="entry name" value="DUF3846"/>
    <property type="match status" value="1"/>
</dbReference>
<dbReference type="InterPro" id="IPR024559">
    <property type="entry name" value="DUF3846"/>
</dbReference>
<name>A0A1G5SGT2_9PROT</name>
<evidence type="ECO:0000313" key="2">
    <source>
        <dbReference type="EMBL" id="SCZ86405.1"/>
    </source>
</evidence>
<reference evidence="2 3" key="1">
    <citation type="submission" date="2016-10" db="EMBL/GenBank/DDBJ databases">
        <authorList>
            <person name="de Groot N.N."/>
        </authorList>
    </citation>
    <scope>NUCLEOTIDE SEQUENCE [LARGE SCALE GENOMIC DNA]</scope>
    <source>
        <strain evidence="2">1</strain>
    </source>
</reference>
<keyword evidence="3" id="KW-1185">Reference proteome</keyword>
<dbReference type="AlphaFoldDB" id="A0A1G5SGT2"/>
<dbReference type="STRING" id="51642.NSMM_540008"/>